<accession>A0A948WYJ2</accession>
<reference evidence="1" key="1">
    <citation type="journal article" date="2021" name="PeerJ">
        <title>Extensive microbial diversity within the chicken gut microbiome revealed by metagenomics and culture.</title>
        <authorList>
            <person name="Gilroy R."/>
            <person name="Ravi A."/>
            <person name="Getino M."/>
            <person name="Pursley I."/>
            <person name="Horton D.L."/>
            <person name="Alikhan N.F."/>
            <person name="Baker D."/>
            <person name="Gharbi K."/>
            <person name="Hall N."/>
            <person name="Watson M."/>
            <person name="Adriaenssens E.M."/>
            <person name="Foster-Nyarko E."/>
            <person name="Jarju S."/>
            <person name="Secka A."/>
            <person name="Antonio M."/>
            <person name="Oren A."/>
            <person name="Chaudhuri R.R."/>
            <person name="La Ragione R."/>
            <person name="Hildebrand F."/>
            <person name="Pallen M.J."/>
        </authorList>
    </citation>
    <scope>NUCLEOTIDE SEQUENCE</scope>
    <source>
        <strain evidence="1">378</strain>
    </source>
</reference>
<organism evidence="1 2">
    <name type="scientific">Candidatus Anaerobiospirillum pullicola</name>
    <dbReference type="NCBI Taxonomy" id="2838451"/>
    <lineage>
        <taxon>Bacteria</taxon>
        <taxon>Pseudomonadati</taxon>
        <taxon>Pseudomonadota</taxon>
        <taxon>Gammaproteobacteria</taxon>
        <taxon>Aeromonadales</taxon>
        <taxon>Succinivibrionaceae</taxon>
        <taxon>Anaerobiospirillum</taxon>
    </lineage>
</organism>
<evidence type="ECO:0000313" key="2">
    <source>
        <dbReference type="Proteomes" id="UP000733611"/>
    </source>
</evidence>
<reference evidence="1" key="2">
    <citation type="submission" date="2021-04" db="EMBL/GenBank/DDBJ databases">
        <authorList>
            <person name="Gilroy R."/>
        </authorList>
    </citation>
    <scope>NUCLEOTIDE SEQUENCE</scope>
    <source>
        <strain evidence="1">378</strain>
    </source>
</reference>
<evidence type="ECO:0000313" key="1">
    <source>
        <dbReference type="EMBL" id="MBU3843838.1"/>
    </source>
</evidence>
<dbReference type="AlphaFoldDB" id="A0A948WYJ2"/>
<proteinExistence type="predicted"/>
<protein>
    <submittedName>
        <fullName evidence="1">Uncharacterized protein</fullName>
    </submittedName>
</protein>
<name>A0A948WYJ2_9GAMM</name>
<dbReference type="EMBL" id="JAHLFE010000058">
    <property type="protein sequence ID" value="MBU3843838.1"/>
    <property type="molecule type" value="Genomic_DNA"/>
</dbReference>
<comment type="caution">
    <text evidence="1">The sequence shown here is derived from an EMBL/GenBank/DDBJ whole genome shotgun (WGS) entry which is preliminary data.</text>
</comment>
<gene>
    <name evidence="1" type="ORF">H9847_03050</name>
</gene>
<dbReference type="Proteomes" id="UP000733611">
    <property type="component" value="Unassembled WGS sequence"/>
</dbReference>
<sequence length="132" mass="14344">MTIESLTLNEQGSTPSFVITYTLEHHSATALPLLSVTADVFVRDTKVATLTKNFSKETLPPNQKVRYQIEVPANLIGAASLDSLRNNSLVMLQGSCALNVRLTPDPKLKQFNPSRSYYGLIGVTQGSHANGI</sequence>